<dbReference type="InterPro" id="IPR023576">
    <property type="entry name" value="UbiE/COQ5_MeTrFase_CS"/>
</dbReference>
<dbReference type="RefSeq" id="WP_081810166.1">
    <property type="nucleotide sequence ID" value="NZ_JMIY01000002.1"/>
</dbReference>
<feature type="transmembrane region" description="Helical" evidence="5">
    <location>
        <begin position="210"/>
        <end position="226"/>
    </location>
</feature>
<sequence length="227" mass="25767">MQKKEYIKKMFAGISYRYDLLNYLLSLGQDRYWRRFAADKLPSGLILDICSGTGDVAVEVSKVSNKSQIIAADFCEEMLKLCAQKIKDKNIKNIYCIQNDAENLSFKDETFNGAIVAFGIRNVSDIKKALTEMNRVIKIGGEVVVLEFSQPENPILRSIYYFYFKKILPVIGALISKRTGPYSYLPSSVMAFPKRSEFVEIMKESGMKNIGFYCLTFGIVTVYTGIK</sequence>
<comment type="similarity">
    <text evidence="4">Belongs to the class I-like SAM-binding methyltransferase superfamily. MenG/UbiE family.</text>
</comment>
<keyword evidence="5" id="KW-1133">Transmembrane helix</keyword>
<dbReference type="GO" id="GO:0032259">
    <property type="term" value="P:methylation"/>
    <property type="evidence" value="ECO:0007669"/>
    <property type="project" value="UniProtKB-KW"/>
</dbReference>
<protein>
    <recommendedName>
        <fullName evidence="4">Demethylmenaquinone methyltransferase</fullName>
        <ecNumber evidence="4">2.1.1.163</ecNumber>
    </recommendedName>
</protein>
<dbReference type="CDD" id="cd02440">
    <property type="entry name" value="AdoMet_MTases"/>
    <property type="match status" value="1"/>
</dbReference>
<dbReference type="PANTHER" id="PTHR43591">
    <property type="entry name" value="METHYLTRANSFERASE"/>
    <property type="match status" value="1"/>
</dbReference>
<dbReference type="NCBIfam" id="NF001244">
    <property type="entry name" value="PRK00216.1-5"/>
    <property type="match status" value="1"/>
</dbReference>
<evidence type="ECO:0000313" key="7">
    <source>
        <dbReference type="Proteomes" id="UP000027153"/>
    </source>
</evidence>
<dbReference type="EC" id="2.1.1.163" evidence="4"/>
<reference evidence="6 7" key="1">
    <citation type="journal article" date="2013" name="Nature">
        <title>Anaerobic oxidation of methane coupled to nitrate reduction in a novel archaeal lineage.</title>
        <authorList>
            <person name="Haroon M.F."/>
            <person name="Hu S."/>
            <person name="Shi Y."/>
            <person name="Imelfort M."/>
            <person name="Keller J."/>
            <person name="Hugenholtz P."/>
            <person name="Yuan Z."/>
            <person name="Tyson G.W."/>
        </authorList>
    </citation>
    <scope>NUCLEOTIDE SEQUENCE [LARGE SCALE GENOMIC DNA]</scope>
    <source>
        <strain evidence="6 7">ANME-2d</strain>
    </source>
</reference>
<keyword evidence="4" id="KW-0474">Menaquinone biosynthesis</keyword>
<evidence type="ECO:0000256" key="2">
    <source>
        <dbReference type="ARBA" id="ARBA00022679"/>
    </source>
</evidence>
<comment type="caution">
    <text evidence="6">The sequence shown here is derived from an EMBL/GenBank/DDBJ whole genome shotgun (WGS) entry which is preliminary data.</text>
</comment>
<keyword evidence="5" id="KW-0812">Transmembrane</keyword>
<evidence type="ECO:0000256" key="5">
    <source>
        <dbReference type="SAM" id="Phobius"/>
    </source>
</evidence>
<evidence type="ECO:0000256" key="1">
    <source>
        <dbReference type="ARBA" id="ARBA00022603"/>
    </source>
</evidence>
<organism evidence="6 7">
    <name type="scientific">Candidatus Methanoperedens nitratireducens</name>
    <dbReference type="NCBI Taxonomy" id="1392998"/>
    <lineage>
        <taxon>Archaea</taxon>
        <taxon>Methanobacteriati</taxon>
        <taxon>Methanobacteriota</taxon>
        <taxon>Stenosarchaea group</taxon>
        <taxon>Methanomicrobia</taxon>
        <taxon>Methanosarcinales</taxon>
        <taxon>ANME-2 cluster</taxon>
        <taxon>Candidatus Methanoperedentaceae</taxon>
        <taxon>Candidatus Methanoperedens</taxon>
    </lineage>
</organism>
<comment type="caution">
    <text evidence="4">Lacks conserved residue(s) required for the propagation of feature annotation.</text>
</comment>
<feature type="binding site" evidence="4">
    <location>
        <begin position="100"/>
        <end position="101"/>
    </location>
    <ligand>
        <name>S-adenosyl-L-methionine</name>
        <dbReference type="ChEBI" id="CHEBI:59789"/>
    </ligand>
</feature>
<gene>
    <name evidence="4" type="primary">menG</name>
    <name evidence="6" type="ORF">ANME2D_01352</name>
</gene>
<dbReference type="PANTHER" id="PTHR43591:SF24">
    <property type="entry name" value="2-METHOXY-6-POLYPRENYL-1,4-BENZOQUINOL METHYLASE, MITOCHONDRIAL"/>
    <property type="match status" value="1"/>
</dbReference>
<dbReference type="Pfam" id="PF01209">
    <property type="entry name" value="Ubie_methyltran"/>
    <property type="match status" value="1"/>
</dbReference>
<feature type="binding site" evidence="4">
    <location>
        <position position="73"/>
    </location>
    <ligand>
        <name>S-adenosyl-L-methionine</name>
        <dbReference type="ChEBI" id="CHEBI:59789"/>
    </ligand>
</feature>
<keyword evidence="1 4" id="KW-0489">Methyltransferase</keyword>
<dbReference type="InterPro" id="IPR029063">
    <property type="entry name" value="SAM-dependent_MTases_sf"/>
</dbReference>
<dbReference type="SUPFAM" id="SSF53335">
    <property type="entry name" value="S-adenosyl-L-methionine-dependent methyltransferases"/>
    <property type="match status" value="1"/>
</dbReference>
<dbReference type="InterPro" id="IPR004033">
    <property type="entry name" value="UbiE/COQ5_MeTrFase"/>
</dbReference>
<dbReference type="GO" id="GO:0009234">
    <property type="term" value="P:menaquinone biosynthetic process"/>
    <property type="evidence" value="ECO:0007669"/>
    <property type="project" value="UniProtKB-UniRule"/>
</dbReference>
<dbReference type="PROSITE" id="PS51608">
    <property type="entry name" value="SAM_MT_UBIE"/>
    <property type="match status" value="1"/>
</dbReference>
<dbReference type="Proteomes" id="UP000027153">
    <property type="component" value="Unassembled WGS sequence"/>
</dbReference>
<dbReference type="AlphaFoldDB" id="A0A062V1D2"/>
<comment type="pathway">
    <text evidence="4">Quinol/quinone metabolism; menaquinone biosynthesis; menaquinol from 1,4-dihydroxy-2-naphthoate: step 2/2.</text>
</comment>
<evidence type="ECO:0000313" key="6">
    <source>
        <dbReference type="EMBL" id="KCZ72911.1"/>
    </source>
</evidence>
<evidence type="ECO:0000256" key="4">
    <source>
        <dbReference type="HAMAP-Rule" id="MF_01813"/>
    </source>
</evidence>
<comment type="catalytic activity">
    <reaction evidence="4">
        <text>a 2-demethylmenaquinol + S-adenosyl-L-methionine = a menaquinol + S-adenosyl-L-homocysteine + H(+)</text>
        <dbReference type="Rhea" id="RHEA:42640"/>
        <dbReference type="Rhea" id="RHEA-COMP:9539"/>
        <dbReference type="Rhea" id="RHEA-COMP:9563"/>
        <dbReference type="ChEBI" id="CHEBI:15378"/>
        <dbReference type="ChEBI" id="CHEBI:18151"/>
        <dbReference type="ChEBI" id="CHEBI:55437"/>
        <dbReference type="ChEBI" id="CHEBI:57856"/>
        <dbReference type="ChEBI" id="CHEBI:59789"/>
        <dbReference type="EC" id="2.1.1.163"/>
    </reaction>
</comment>
<name>A0A062V1D2_9EURY</name>
<keyword evidence="6" id="KW-0830">Ubiquinone</keyword>
<dbReference type="EMBL" id="JMIY01000002">
    <property type="protein sequence ID" value="KCZ72911.1"/>
    <property type="molecule type" value="Genomic_DNA"/>
</dbReference>
<accession>A0A062V1D2</accession>
<dbReference type="NCBIfam" id="TIGR01934">
    <property type="entry name" value="MenG_MenH_UbiE"/>
    <property type="match status" value="1"/>
</dbReference>
<comment type="function">
    <text evidence="4">Methyltransferase required for the conversion of demethylmenaquinol (DMKH2) to menaquinol (MKH2).</text>
</comment>
<keyword evidence="3 4" id="KW-0949">S-adenosyl-L-methionine</keyword>
<dbReference type="HAMAP" id="MF_01813">
    <property type="entry name" value="MenG_UbiE_methyltr"/>
    <property type="match status" value="1"/>
</dbReference>
<keyword evidence="7" id="KW-1185">Reference proteome</keyword>
<dbReference type="UniPathway" id="UPA00079">
    <property type="reaction ID" value="UER00169"/>
</dbReference>
<feature type="binding site" evidence="4">
    <location>
        <position position="53"/>
    </location>
    <ligand>
        <name>S-adenosyl-L-methionine</name>
        <dbReference type="ChEBI" id="CHEBI:59789"/>
    </ligand>
</feature>
<keyword evidence="2 4" id="KW-0808">Transferase</keyword>
<evidence type="ECO:0000256" key="3">
    <source>
        <dbReference type="ARBA" id="ARBA00022691"/>
    </source>
</evidence>
<proteinExistence type="inferred from homology"/>
<keyword evidence="5" id="KW-0472">Membrane</keyword>
<dbReference type="PROSITE" id="PS01183">
    <property type="entry name" value="UBIE_1"/>
    <property type="match status" value="1"/>
</dbReference>
<dbReference type="GO" id="GO:0043770">
    <property type="term" value="F:demethylmenaquinone methyltransferase activity"/>
    <property type="evidence" value="ECO:0007669"/>
    <property type="project" value="UniProtKB-UniRule"/>
</dbReference>
<dbReference type="OrthoDB" id="30774at2157"/>
<dbReference type="Gene3D" id="3.40.50.150">
    <property type="entry name" value="Vaccinia Virus protein VP39"/>
    <property type="match status" value="1"/>
</dbReference>